<keyword evidence="1" id="KW-0812">Transmembrane</keyword>
<dbReference type="InterPro" id="IPR032190">
    <property type="entry name" value="NPC1_N"/>
</dbReference>
<keyword evidence="1" id="KW-1133">Transmembrane helix</keyword>
<evidence type="ECO:0000259" key="3">
    <source>
        <dbReference type="Pfam" id="PF16414"/>
    </source>
</evidence>
<dbReference type="GeneID" id="5032408"/>
<feature type="signal peptide" evidence="2">
    <location>
        <begin position="1"/>
        <end position="22"/>
    </location>
</feature>
<sequence>MNSFNYKITMLWILALMQMAYGIPCGYTLDQNNLPIETDKEPWINENMSACQFYDKSPVCCTQSQDEGIGNDFVSLDATFGSDGDGCDICAANMKRFWCAYSCDPRQGEFLKITGRANVTDPRNPNRTIDVQTVTLRIHPSVACDVFSSCQRTNFASQVSAMQTPGGFFTFQAEQGVSTSLQLIAIEFSEQDSLLMPNIDNCNQTFEIADDGKFYDPYQFEIKKPCGCNTCEDSCDSQKVLYQEPGVFYGFDWQYVLFAWGWAILFAIGFTLYRQCKRKNAVILQEEGDSIYI</sequence>
<name>A0D859_PARTE</name>
<gene>
    <name evidence="4" type="ORF">GSPATT00014193001</name>
</gene>
<dbReference type="AlphaFoldDB" id="A0D859"/>
<dbReference type="RefSeq" id="XP_001446623.1">
    <property type="nucleotide sequence ID" value="XM_001446586.2"/>
</dbReference>
<accession>A0D859</accession>
<evidence type="ECO:0000313" key="5">
    <source>
        <dbReference type="Proteomes" id="UP000000600"/>
    </source>
</evidence>
<dbReference type="Pfam" id="PF16414">
    <property type="entry name" value="NPC1_N"/>
    <property type="match status" value="1"/>
</dbReference>
<keyword evidence="2" id="KW-0732">Signal</keyword>
<dbReference type="OMA" id="WILALMQ"/>
<keyword evidence="1" id="KW-0472">Membrane</keyword>
<dbReference type="InParanoid" id="A0D859"/>
<feature type="domain" description="Niemann-Pick C1 N-terminal" evidence="3">
    <location>
        <begin position="50"/>
        <end position="241"/>
    </location>
</feature>
<dbReference type="PANTHER" id="PTHR45727">
    <property type="entry name" value="NPC INTRACELLULAR CHOLESTEROL TRANSPORTER 1"/>
    <property type="match status" value="1"/>
</dbReference>
<evidence type="ECO:0000256" key="2">
    <source>
        <dbReference type="SAM" id="SignalP"/>
    </source>
</evidence>
<proteinExistence type="predicted"/>
<feature type="chain" id="PRO_5002623655" description="Niemann-Pick C1 N-terminal domain-containing protein" evidence="2">
    <location>
        <begin position="23"/>
        <end position="293"/>
    </location>
</feature>
<keyword evidence="5" id="KW-1185">Reference proteome</keyword>
<dbReference type="HOGENOM" id="CLU_851226_0_0_1"/>
<dbReference type="Proteomes" id="UP000000600">
    <property type="component" value="Unassembled WGS sequence"/>
</dbReference>
<reference evidence="4 5" key="1">
    <citation type="journal article" date="2006" name="Nature">
        <title>Global trends of whole-genome duplications revealed by the ciliate Paramecium tetraurelia.</title>
        <authorList>
            <consortium name="Genoscope"/>
            <person name="Aury J.-M."/>
            <person name="Jaillon O."/>
            <person name="Duret L."/>
            <person name="Noel B."/>
            <person name="Jubin C."/>
            <person name="Porcel B.M."/>
            <person name="Segurens B."/>
            <person name="Daubin V."/>
            <person name="Anthouard V."/>
            <person name="Aiach N."/>
            <person name="Arnaiz O."/>
            <person name="Billaut A."/>
            <person name="Beisson J."/>
            <person name="Blanc I."/>
            <person name="Bouhouche K."/>
            <person name="Camara F."/>
            <person name="Duharcourt S."/>
            <person name="Guigo R."/>
            <person name="Gogendeau D."/>
            <person name="Katinka M."/>
            <person name="Keller A.-M."/>
            <person name="Kissmehl R."/>
            <person name="Klotz C."/>
            <person name="Koll F."/>
            <person name="Le Moue A."/>
            <person name="Lepere C."/>
            <person name="Malinsky S."/>
            <person name="Nowacki M."/>
            <person name="Nowak J.K."/>
            <person name="Plattner H."/>
            <person name="Poulain J."/>
            <person name="Ruiz F."/>
            <person name="Serrano V."/>
            <person name="Zagulski M."/>
            <person name="Dessen P."/>
            <person name="Betermier M."/>
            <person name="Weissenbach J."/>
            <person name="Scarpelli C."/>
            <person name="Schachter V."/>
            <person name="Sperling L."/>
            <person name="Meyer E."/>
            <person name="Cohen J."/>
            <person name="Wincker P."/>
        </authorList>
    </citation>
    <scope>NUCLEOTIDE SEQUENCE [LARGE SCALE GENOMIC DNA]</scope>
    <source>
        <strain evidence="4 5">Stock d4-2</strain>
    </source>
</reference>
<dbReference type="OrthoDB" id="6510177at2759"/>
<evidence type="ECO:0000256" key="1">
    <source>
        <dbReference type="SAM" id="Phobius"/>
    </source>
</evidence>
<organism evidence="4 5">
    <name type="scientific">Paramecium tetraurelia</name>
    <dbReference type="NCBI Taxonomy" id="5888"/>
    <lineage>
        <taxon>Eukaryota</taxon>
        <taxon>Sar</taxon>
        <taxon>Alveolata</taxon>
        <taxon>Ciliophora</taxon>
        <taxon>Intramacronucleata</taxon>
        <taxon>Oligohymenophorea</taxon>
        <taxon>Peniculida</taxon>
        <taxon>Parameciidae</taxon>
        <taxon>Paramecium</taxon>
    </lineage>
</organism>
<dbReference type="KEGG" id="ptm:GSPATT00014193001"/>
<dbReference type="PANTHER" id="PTHR45727:SF2">
    <property type="entry name" value="NPC INTRACELLULAR CHOLESTEROL TRANSPORTER 1"/>
    <property type="match status" value="1"/>
</dbReference>
<evidence type="ECO:0000313" key="4">
    <source>
        <dbReference type="EMBL" id="CAK79226.1"/>
    </source>
</evidence>
<dbReference type="EMBL" id="CT868319">
    <property type="protein sequence ID" value="CAK79226.1"/>
    <property type="molecule type" value="Genomic_DNA"/>
</dbReference>
<protein>
    <recommendedName>
        <fullName evidence="3">Niemann-Pick C1 N-terminal domain-containing protein</fullName>
    </recommendedName>
</protein>
<feature type="transmembrane region" description="Helical" evidence="1">
    <location>
        <begin position="253"/>
        <end position="273"/>
    </location>
</feature>